<dbReference type="EMBL" id="JACHGH010000005">
    <property type="protein sequence ID" value="MBB6453397.1"/>
    <property type="molecule type" value="Genomic_DNA"/>
</dbReference>
<comment type="caution">
    <text evidence="2">The sequence shown here is derived from an EMBL/GenBank/DDBJ whole genome shotgun (WGS) entry which is preliminary data.</text>
</comment>
<accession>A0A841Q4U3</accession>
<name>A0A841Q4U3_9BACI</name>
<feature type="signal peptide" evidence="1">
    <location>
        <begin position="1"/>
        <end position="19"/>
    </location>
</feature>
<dbReference type="Proteomes" id="UP000581688">
    <property type="component" value="Unassembled WGS sequence"/>
</dbReference>
<protein>
    <recommendedName>
        <fullName evidence="4">Lipoprotein</fullName>
    </recommendedName>
</protein>
<dbReference type="RefSeq" id="WP_174497809.1">
    <property type="nucleotide sequence ID" value="NZ_CADDWK010000020.1"/>
</dbReference>
<reference evidence="2 3" key="1">
    <citation type="submission" date="2020-08" db="EMBL/GenBank/DDBJ databases">
        <title>Genomic Encyclopedia of Type Strains, Phase IV (KMG-IV): sequencing the most valuable type-strain genomes for metagenomic binning, comparative biology and taxonomic classification.</title>
        <authorList>
            <person name="Goeker M."/>
        </authorList>
    </citation>
    <scope>NUCLEOTIDE SEQUENCE [LARGE SCALE GENOMIC DNA]</scope>
    <source>
        <strain evidence="2 3">DSM 19612</strain>
    </source>
</reference>
<proteinExistence type="predicted"/>
<dbReference type="PROSITE" id="PS51257">
    <property type="entry name" value="PROKAR_LIPOPROTEIN"/>
    <property type="match status" value="1"/>
</dbReference>
<evidence type="ECO:0000313" key="2">
    <source>
        <dbReference type="EMBL" id="MBB6453397.1"/>
    </source>
</evidence>
<dbReference type="Gene3D" id="2.50.20.20">
    <property type="match status" value="1"/>
</dbReference>
<evidence type="ECO:0008006" key="4">
    <source>
        <dbReference type="Google" id="ProtNLM"/>
    </source>
</evidence>
<keyword evidence="3" id="KW-1185">Reference proteome</keyword>
<keyword evidence="1" id="KW-0732">Signal</keyword>
<sequence length="258" mass="29788">MLKKLLLTLILIFTLSACSNIDNSAKEIYEKTMEASQNLESFQMEMDMNQEVSIPEMEQAFSVEMKSIAKIHVEPQAFYQQMEFLDQKAEMYFTDEGFFIQQGGDQGWIKAPAEMVDQLNAMQDQQSPSQQLVQLENYIEDFELEEHPDYYEVSLYSKGDKMLDLIKEQLEQNNITGTELDTEMLNNVKINHVDIIFSVDKENYYPLTFNMSIEIEDTQNGQSSVAKIDVNGVYSNFNEVEEIKVPEEIVNSAQEMTP</sequence>
<evidence type="ECO:0000313" key="3">
    <source>
        <dbReference type="Proteomes" id="UP000581688"/>
    </source>
</evidence>
<feature type="chain" id="PRO_5039503456" description="Lipoprotein" evidence="1">
    <location>
        <begin position="20"/>
        <end position="258"/>
    </location>
</feature>
<organism evidence="2 3">
    <name type="scientific">Salirhabdus euzebyi</name>
    <dbReference type="NCBI Taxonomy" id="394506"/>
    <lineage>
        <taxon>Bacteria</taxon>
        <taxon>Bacillati</taxon>
        <taxon>Bacillota</taxon>
        <taxon>Bacilli</taxon>
        <taxon>Bacillales</taxon>
        <taxon>Bacillaceae</taxon>
        <taxon>Salirhabdus</taxon>
    </lineage>
</organism>
<gene>
    <name evidence="2" type="ORF">HNQ94_001846</name>
</gene>
<dbReference type="Pfam" id="PF20316">
    <property type="entry name" value="DUF6612"/>
    <property type="match status" value="1"/>
</dbReference>
<evidence type="ECO:0000256" key="1">
    <source>
        <dbReference type="SAM" id="SignalP"/>
    </source>
</evidence>
<dbReference type="InterPro" id="IPR046720">
    <property type="entry name" value="DUF6612"/>
</dbReference>
<dbReference type="AlphaFoldDB" id="A0A841Q4U3"/>